<dbReference type="GO" id="GO:0016082">
    <property type="term" value="P:synaptic vesicle priming"/>
    <property type="evidence" value="ECO:0007669"/>
    <property type="project" value="TreeGrafter"/>
</dbReference>
<sequence length="326" mass="36156">MASGSRKFGLDDNNSNFSFFNDNDGMTREFLNTSSATYLASDKLMPGPEMEAAREAELRRQEVLRQMRDIENHTLQSTKSSKIMLSESERVGLETAQELVKQREQLNNTERKLDNIGGDLKDTQKNINGIKSVFSSLKTWWSTPKQGTQSGNSQKESPTQPASPTDPCDTEGVLKNPNLSSAFQKCQTSLASSQQSSTHPALQLRGFDDVEEDDTFVRDFRETSKKVNLQLDADLDEISQGLSRLKGLAVGLGEEITDQNDLIDRIHGKAEKVEATIGSQNTQMKKILKRPSLADLMSDSQDPGLAFKTLIRCNAEKLVETCQNSG</sequence>
<evidence type="ECO:0000313" key="8">
    <source>
        <dbReference type="EMBL" id="KAK8407390.1"/>
    </source>
</evidence>
<accession>A0AAW0V620</accession>
<dbReference type="CDD" id="cd15856">
    <property type="entry name" value="SNARE_SNAP29C"/>
    <property type="match status" value="1"/>
</dbReference>
<dbReference type="Proteomes" id="UP001487740">
    <property type="component" value="Unassembled WGS sequence"/>
</dbReference>
<dbReference type="GO" id="GO:0015031">
    <property type="term" value="P:protein transport"/>
    <property type="evidence" value="ECO:0007669"/>
    <property type="project" value="UniProtKB-KW"/>
</dbReference>
<dbReference type="PANTHER" id="PTHR19305">
    <property type="entry name" value="SYNAPTOSOMAL ASSOCIATED PROTEIN"/>
    <property type="match status" value="1"/>
</dbReference>
<keyword evidence="4 5" id="KW-0175">Coiled coil</keyword>
<dbReference type="AlphaFoldDB" id="A0AAW0V620"/>
<keyword evidence="3" id="KW-0653">Protein transport</keyword>
<organism evidence="8 9">
    <name type="scientific">Scylla paramamosain</name>
    <name type="common">Mud crab</name>
    <dbReference type="NCBI Taxonomy" id="85552"/>
    <lineage>
        <taxon>Eukaryota</taxon>
        <taxon>Metazoa</taxon>
        <taxon>Ecdysozoa</taxon>
        <taxon>Arthropoda</taxon>
        <taxon>Crustacea</taxon>
        <taxon>Multicrustacea</taxon>
        <taxon>Malacostraca</taxon>
        <taxon>Eumalacostraca</taxon>
        <taxon>Eucarida</taxon>
        <taxon>Decapoda</taxon>
        <taxon>Pleocyemata</taxon>
        <taxon>Brachyura</taxon>
        <taxon>Eubrachyura</taxon>
        <taxon>Portunoidea</taxon>
        <taxon>Portunidae</taxon>
        <taxon>Portuninae</taxon>
        <taxon>Scylla</taxon>
    </lineage>
</organism>
<dbReference type="GO" id="GO:0005484">
    <property type="term" value="F:SNAP receptor activity"/>
    <property type="evidence" value="ECO:0007669"/>
    <property type="project" value="TreeGrafter"/>
</dbReference>
<evidence type="ECO:0000256" key="1">
    <source>
        <dbReference type="ARBA" id="ARBA00009480"/>
    </source>
</evidence>
<reference evidence="8 9" key="1">
    <citation type="submission" date="2023-03" db="EMBL/GenBank/DDBJ databases">
        <title>High-quality genome of Scylla paramamosain provides insights in environmental adaptation.</title>
        <authorList>
            <person name="Zhang L."/>
        </authorList>
    </citation>
    <scope>NUCLEOTIDE SEQUENCE [LARGE SCALE GENOMIC DNA]</scope>
    <source>
        <strain evidence="8">LZ_2023a</strain>
        <tissue evidence="8">Muscle</tissue>
    </source>
</reference>
<feature type="compositionally biased region" description="Polar residues" evidence="6">
    <location>
        <begin position="142"/>
        <end position="163"/>
    </location>
</feature>
<feature type="domain" description="T-SNARE coiled-coil homology" evidence="7">
    <location>
        <begin position="68"/>
        <end position="130"/>
    </location>
</feature>
<evidence type="ECO:0000259" key="7">
    <source>
        <dbReference type="PROSITE" id="PS50192"/>
    </source>
</evidence>
<evidence type="ECO:0000313" key="9">
    <source>
        <dbReference type="Proteomes" id="UP001487740"/>
    </source>
</evidence>
<gene>
    <name evidence="8" type="ORF">O3P69_002135</name>
</gene>
<evidence type="ECO:0000256" key="5">
    <source>
        <dbReference type="SAM" id="Coils"/>
    </source>
</evidence>
<dbReference type="Gene3D" id="1.20.5.110">
    <property type="match status" value="2"/>
</dbReference>
<comment type="caution">
    <text evidence="8">The sequence shown here is derived from an EMBL/GenBank/DDBJ whole genome shotgun (WGS) entry which is preliminary data.</text>
</comment>
<name>A0AAW0V620_SCYPA</name>
<dbReference type="EMBL" id="JARAKH010000001">
    <property type="protein sequence ID" value="KAK8407390.1"/>
    <property type="molecule type" value="Genomic_DNA"/>
</dbReference>
<evidence type="ECO:0000256" key="2">
    <source>
        <dbReference type="ARBA" id="ARBA00022448"/>
    </source>
</evidence>
<feature type="domain" description="T-SNARE coiled-coil homology" evidence="7">
    <location>
        <begin position="225"/>
        <end position="287"/>
    </location>
</feature>
<evidence type="ECO:0000256" key="6">
    <source>
        <dbReference type="SAM" id="MobiDB-lite"/>
    </source>
</evidence>
<evidence type="ECO:0000256" key="3">
    <source>
        <dbReference type="ARBA" id="ARBA00022927"/>
    </source>
</evidence>
<feature type="coiled-coil region" evidence="5">
    <location>
        <begin position="53"/>
        <end position="126"/>
    </location>
</feature>
<keyword evidence="9" id="KW-1185">Reference proteome</keyword>
<protein>
    <recommendedName>
        <fullName evidence="7">t-SNARE coiled-coil homology domain-containing protein</fullName>
    </recommendedName>
</protein>
<dbReference type="InterPro" id="IPR000727">
    <property type="entry name" value="T_SNARE_dom"/>
</dbReference>
<dbReference type="GO" id="GO:0005886">
    <property type="term" value="C:plasma membrane"/>
    <property type="evidence" value="ECO:0007669"/>
    <property type="project" value="TreeGrafter"/>
</dbReference>
<dbReference type="GO" id="GO:0019905">
    <property type="term" value="F:syntaxin binding"/>
    <property type="evidence" value="ECO:0007669"/>
    <property type="project" value="TreeGrafter"/>
</dbReference>
<proteinExistence type="inferred from homology"/>
<dbReference type="GO" id="GO:0098793">
    <property type="term" value="C:presynapse"/>
    <property type="evidence" value="ECO:0007669"/>
    <property type="project" value="GOC"/>
</dbReference>
<dbReference type="GO" id="GO:0031629">
    <property type="term" value="P:synaptic vesicle fusion to presynaptic active zone membrane"/>
    <property type="evidence" value="ECO:0007669"/>
    <property type="project" value="TreeGrafter"/>
</dbReference>
<dbReference type="PANTHER" id="PTHR19305:SF9">
    <property type="entry name" value="SYNAPTOSOMAL-ASSOCIATED PROTEIN 29"/>
    <property type="match status" value="1"/>
</dbReference>
<feature type="region of interest" description="Disordered" evidence="6">
    <location>
        <begin position="142"/>
        <end position="176"/>
    </location>
</feature>
<dbReference type="SUPFAM" id="SSF58038">
    <property type="entry name" value="SNARE fusion complex"/>
    <property type="match status" value="2"/>
</dbReference>
<comment type="similarity">
    <text evidence="1">Belongs to the SNAP-25 family.</text>
</comment>
<dbReference type="PROSITE" id="PS50192">
    <property type="entry name" value="T_SNARE"/>
    <property type="match status" value="2"/>
</dbReference>
<keyword evidence="2" id="KW-0813">Transport</keyword>
<dbReference type="GO" id="GO:0031201">
    <property type="term" value="C:SNARE complex"/>
    <property type="evidence" value="ECO:0007669"/>
    <property type="project" value="TreeGrafter"/>
</dbReference>
<dbReference type="SMART" id="SM00397">
    <property type="entry name" value="t_SNARE"/>
    <property type="match status" value="2"/>
</dbReference>
<dbReference type="FunFam" id="1.20.5.110:FF:000041">
    <property type="entry name" value="Synaptosomal-associated protein 29"/>
    <property type="match status" value="1"/>
</dbReference>
<evidence type="ECO:0000256" key="4">
    <source>
        <dbReference type="ARBA" id="ARBA00023054"/>
    </source>
</evidence>